<dbReference type="OrthoDB" id="5983457at2759"/>
<accession>A0A6S7JIS3</accession>
<keyword evidence="2" id="KW-1185">Reference proteome</keyword>
<dbReference type="EMBL" id="CACRXK020009165">
    <property type="protein sequence ID" value="CAB4016551.1"/>
    <property type="molecule type" value="Genomic_DNA"/>
</dbReference>
<protein>
    <submittedName>
        <fullName evidence="1">Uncharacterized protein</fullName>
    </submittedName>
</protein>
<name>A0A6S7JIS3_PARCT</name>
<sequence length="166" mass="19121">MAPPSAAQLTKSQVQQMRDWRMKYGHSVPQNTVRNMSTKDNPGTLPINLYALAQPASEPLEFSKITENGTQTDTHHANTHNILHSTGDVVFLASYANCGRMTIYKKTLVFQQRKQEPPFLKVTLSIHLYLQKKELSRSMRKKYLVLKWKPFAEDSNLELTENEFLR</sequence>
<gene>
    <name evidence="1" type="ORF">PACLA_8A033196</name>
</gene>
<evidence type="ECO:0000313" key="2">
    <source>
        <dbReference type="Proteomes" id="UP001152795"/>
    </source>
</evidence>
<evidence type="ECO:0000313" key="1">
    <source>
        <dbReference type="EMBL" id="CAB4016551.1"/>
    </source>
</evidence>
<proteinExistence type="predicted"/>
<reference evidence="1" key="1">
    <citation type="submission" date="2020-04" db="EMBL/GenBank/DDBJ databases">
        <authorList>
            <person name="Alioto T."/>
            <person name="Alioto T."/>
            <person name="Gomez Garrido J."/>
        </authorList>
    </citation>
    <scope>NUCLEOTIDE SEQUENCE</scope>
    <source>
        <strain evidence="1">A484AB</strain>
    </source>
</reference>
<comment type="caution">
    <text evidence="1">The sequence shown here is derived from an EMBL/GenBank/DDBJ whole genome shotgun (WGS) entry which is preliminary data.</text>
</comment>
<dbReference type="AlphaFoldDB" id="A0A6S7JIS3"/>
<dbReference type="Proteomes" id="UP001152795">
    <property type="component" value="Unassembled WGS sequence"/>
</dbReference>
<organism evidence="1 2">
    <name type="scientific">Paramuricea clavata</name>
    <name type="common">Red gorgonian</name>
    <name type="synonym">Violescent sea-whip</name>
    <dbReference type="NCBI Taxonomy" id="317549"/>
    <lineage>
        <taxon>Eukaryota</taxon>
        <taxon>Metazoa</taxon>
        <taxon>Cnidaria</taxon>
        <taxon>Anthozoa</taxon>
        <taxon>Octocorallia</taxon>
        <taxon>Malacalcyonacea</taxon>
        <taxon>Plexauridae</taxon>
        <taxon>Paramuricea</taxon>
    </lineage>
</organism>